<keyword evidence="2" id="KW-1185">Reference proteome</keyword>
<accession>A0ABT8R3G6</accession>
<organism evidence="1 2">
    <name type="scientific">Rhodocytophaga aerolata</name>
    <dbReference type="NCBI Taxonomy" id="455078"/>
    <lineage>
        <taxon>Bacteria</taxon>
        <taxon>Pseudomonadati</taxon>
        <taxon>Bacteroidota</taxon>
        <taxon>Cytophagia</taxon>
        <taxon>Cytophagales</taxon>
        <taxon>Rhodocytophagaceae</taxon>
        <taxon>Rhodocytophaga</taxon>
    </lineage>
</organism>
<reference evidence="1" key="1">
    <citation type="submission" date="2023-07" db="EMBL/GenBank/DDBJ databases">
        <title>The genome sequence of Rhodocytophaga aerolata KACC 12507.</title>
        <authorList>
            <person name="Zhang X."/>
        </authorList>
    </citation>
    <scope>NUCLEOTIDE SEQUENCE</scope>
    <source>
        <strain evidence="1">KACC 12507</strain>
    </source>
</reference>
<dbReference type="InterPro" id="IPR041055">
    <property type="entry name" value="Kinase-PolyVal"/>
</dbReference>
<dbReference type="Proteomes" id="UP001168528">
    <property type="component" value="Unassembled WGS sequence"/>
</dbReference>
<evidence type="ECO:0000313" key="2">
    <source>
        <dbReference type="Proteomes" id="UP001168528"/>
    </source>
</evidence>
<gene>
    <name evidence="1" type="ORF">Q0590_10310</name>
</gene>
<dbReference type="EMBL" id="JAUKPO010000004">
    <property type="protein sequence ID" value="MDO1446645.1"/>
    <property type="molecule type" value="Genomic_DNA"/>
</dbReference>
<evidence type="ECO:0000313" key="1">
    <source>
        <dbReference type="EMBL" id="MDO1446645.1"/>
    </source>
</evidence>
<dbReference type="Pfam" id="PF18762">
    <property type="entry name" value="Kinase-PolyVal"/>
    <property type="match status" value="1"/>
</dbReference>
<dbReference type="RefSeq" id="WP_302037442.1">
    <property type="nucleotide sequence ID" value="NZ_JAUKPO010000004.1"/>
</dbReference>
<proteinExistence type="predicted"/>
<sequence length="217" mass="25458">MQNHLKHELHDVISGKSQVRFGATIQAVASYLSDGTQASPKIEDTKQIREQETKRLENFISEKDLWINDIDFSQYISEGAEQRVFLKDANHVLKLNDAIYYSFWKDYFNNLLLHNFFFPDTAYQLIGFTKENTILYAVVQQSYVAITQNTDLEQVKAFLGSNGFINTRNNDYFNPYLGIILEDLHDENVLTRNKILYFIDTVFYITKEFWAENKDYS</sequence>
<comment type="caution">
    <text evidence="1">The sequence shown here is derived from an EMBL/GenBank/DDBJ whole genome shotgun (WGS) entry which is preliminary data.</text>
</comment>
<protein>
    <submittedName>
        <fullName evidence="1">Uncharacterized protein</fullName>
    </submittedName>
</protein>
<name>A0ABT8R3G6_9BACT</name>